<dbReference type="InterPro" id="IPR047553">
    <property type="entry name" value="BICC1_KH-I_rpt3"/>
</dbReference>
<evidence type="ECO:0000256" key="2">
    <source>
        <dbReference type="ARBA" id="ARBA00022737"/>
    </source>
</evidence>
<feature type="region of interest" description="Disordered" evidence="4">
    <location>
        <begin position="461"/>
        <end position="480"/>
    </location>
</feature>
<organism evidence="6 7">
    <name type="scientific">Saccoglossus kowalevskii</name>
    <name type="common">Acorn worm</name>
    <dbReference type="NCBI Taxonomy" id="10224"/>
    <lineage>
        <taxon>Eukaryota</taxon>
        <taxon>Metazoa</taxon>
        <taxon>Hemichordata</taxon>
        <taxon>Enteropneusta</taxon>
        <taxon>Harrimaniidae</taxon>
        <taxon>Saccoglossus</taxon>
    </lineage>
</organism>
<dbReference type="CDD" id="cd22421">
    <property type="entry name" value="KH-I_BICC1_rpt2"/>
    <property type="match status" value="1"/>
</dbReference>
<comment type="similarity">
    <text evidence="1">Belongs to the BicC family.</text>
</comment>
<sequence length="896" mass="97642">MECNIWAPLHDCKEIGWDRFFTSRTQSRMTSQRDPHIKVSGKIGNVASAKEKIMAVLDTKSNRVTLKMDVSYTDHSHVIGKGGNNIKKVMQHTGCHIHFPDSNRGNQAEKSNQVSIAGQPEGVEHARRKIRELLPLTVMFELPITGALQPVPDINAPTIQQIVQTYNVSVSFKQRPRMYITTAIVRGCVDNLVALKEATARLIEHLTGNVGTTVPVSMQLEIAPQHHLFMIGRSGVNIKQLMQQTGASVHFPDPNSSPRKSTVFISGSIDSVLLARDFLIGCLPLVLMFDMKEDVDIDQQKITQLMEQLDVFISIKPKPKQPSKSVIVKSVERNAGNMYRARQILLGMDTEMPISSLLVSSSSSPLSSTSTAPAISISDSLTSGLGLNSLNSLGLFGGSALNVNTTPSILGINGHISPLQSPQNSGTSSPNHWQPSSPNAPTGYPVTPIFVTQPLNPVLLAPGPTSYPTPSPPPGLTPLDNIQQLTQLSQLTEAFKQSSSSHQSSDSSYFNSQSAFDRVPTPDVGASSNQSNGSSPSRSPSSSPPTNVRLNPPVNNNVDICTMKSGCGYVDVLIPSSYNNQSLHSSGNSSSNAMTDLNSVLGVTTSPPTSKKQIVALLAGARNIPLHHGDRRSSESGDSDCSDKKAPGAEWSEREREQRELERNFMAGQLPMSFDYEYKKLMATKAMQKRPMVSEVRTPTDMWSGMGFSKSMPEAMIREIRKKNNIKHPYGGSTLDSTYQGTLPEESEMPPTSSSCWPAKSSSVAPGEYPVHRKKRPEYSLSSSNYMDGTSLPSPTKGLWSMAANTTSKPDLPDLFSKLGLGKYTDVFQQQEIDLQTFLTLTDIDLKELGITTFGARRKMLLAISDLNKNHRKPFLGNTSSILDQSPQQHSAGPCW</sequence>
<dbReference type="PANTHER" id="PTHR10627:SF69">
    <property type="entry name" value="PROTEIN BICAUDAL C"/>
    <property type="match status" value="1"/>
</dbReference>
<evidence type="ECO:0000256" key="3">
    <source>
        <dbReference type="PROSITE-ProRule" id="PRU00117"/>
    </source>
</evidence>
<feature type="region of interest" description="Disordered" evidence="4">
    <location>
        <begin position="414"/>
        <end position="448"/>
    </location>
</feature>
<dbReference type="Gene3D" id="1.10.150.50">
    <property type="entry name" value="Transcription Factor, Ets-1"/>
    <property type="match status" value="1"/>
</dbReference>
<keyword evidence="2" id="KW-0677">Repeat</keyword>
<feature type="compositionally biased region" description="Polar residues" evidence="4">
    <location>
        <begin position="418"/>
        <end position="440"/>
    </location>
</feature>
<dbReference type="SMART" id="SM00454">
    <property type="entry name" value="SAM"/>
    <property type="match status" value="1"/>
</dbReference>
<dbReference type="InterPro" id="IPR004087">
    <property type="entry name" value="KH_dom"/>
</dbReference>
<dbReference type="Pfam" id="PF22985">
    <property type="entry name" value="KH_BICC1"/>
    <property type="match status" value="2"/>
</dbReference>
<feature type="compositionally biased region" description="Pro residues" evidence="4">
    <location>
        <begin position="465"/>
        <end position="476"/>
    </location>
</feature>
<dbReference type="PROSITE" id="PS50105">
    <property type="entry name" value="SAM_DOMAIN"/>
    <property type="match status" value="1"/>
</dbReference>
<keyword evidence="6" id="KW-1185">Reference proteome</keyword>
<dbReference type="InterPro" id="IPR036612">
    <property type="entry name" value="KH_dom_type_1_sf"/>
</dbReference>
<dbReference type="SUPFAM" id="SSF54791">
    <property type="entry name" value="Eukaryotic type KH-domain (KH-domain type I)"/>
    <property type="match status" value="2"/>
</dbReference>
<dbReference type="InterPro" id="IPR054727">
    <property type="entry name" value="BICC1_KH"/>
</dbReference>
<dbReference type="CDD" id="cd22422">
    <property type="entry name" value="KH-I_BICC1_rpt3"/>
    <property type="match status" value="1"/>
</dbReference>
<dbReference type="Pfam" id="PF00536">
    <property type="entry name" value="SAM_1"/>
    <property type="match status" value="1"/>
</dbReference>
<dbReference type="Proteomes" id="UP000694865">
    <property type="component" value="Unplaced"/>
</dbReference>
<dbReference type="PROSITE" id="PS50084">
    <property type="entry name" value="KH_TYPE_1"/>
    <property type="match status" value="2"/>
</dbReference>
<dbReference type="RefSeq" id="XP_006824914.1">
    <property type="nucleotide sequence ID" value="XM_006824851.1"/>
</dbReference>
<gene>
    <name evidence="7" type="primary">LOC100378192</name>
</gene>
<dbReference type="Pfam" id="PF00013">
    <property type="entry name" value="KH_1"/>
    <property type="match status" value="2"/>
</dbReference>
<dbReference type="Gene3D" id="3.30.310.270">
    <property type="match status" value="2"/>
</dbReference>
<evidence type="ECO:0000313" key="6">
    <source>
        <dbReference type="Proteomes" id="UP000694865"/>
    </source>
</evidence>
<dbReference type="GeneID" id="100378192"/>
<protein>
    <submittedName>
        <fullName evidence="7">Protein bicaudal C homolog 1-like</fullName>
    </submittedName>
</protein>
<dbReference type="InterPro" id="IPR037974">
    <property type="entry name" value="BICC1_SAM_dom"/>
</dbReference>
<evidence type="ECO:0000256" key="1">
    <source>
        <dbReference type="ARBA" id="ARBA00007662"/>
    </source>
</evidence>
<dbReference type="PANTHER" id="PTHR10627">
    <property type="entry name" value="SCP160"/>
    <property type="match status" value="1"/>
</dbReference>
<feature type="compositionally biased region" description="Low complexity" evidence="4">
    <location>
        <begin position="527"/>
        <end position="554"/>
    </location>
</feature>
<feature type="domain" description="SAM" evidence="5">
    <location>
        <begin position="807"/>
        <end position="870"/>
    </location>
</feature>
<feature type="region of interest" description="Disordered" evidence="4">
    <location>
        <begin position="493"/>
        <end position="554"/>
    </location>
</feature>
<evidence type="ECO:0000259" key="5">
    <source>
        <dbReference type="PROSITE" id="PS50105"/>
    </source>
</evidence>
<keyword evidence="3" id="KW-0694">RNA-binding</keyword>
<feature type="compositionally biased region" description="Low complexity" evidence="4">
    <location>
        <begin position="497"/>
        <end position="514"/>
    </location>
</feature>
<dbReference type="CDD" id="cd09520">
    <property type="entry name" value="SAM_BICC1"/>
    <property type="match status" value="1"/>
</dbReference>
<accession>A0ABM0MY23</accession>
<dbReference type="InterPro" id="IPR001660">
    <property type="entry name" value="SAM"/>
</dbReference>
<evidence type="ECO:0000256" key="4">
    <source>
        <dbReference type="SAM" id="MobiDB-lite"/>
    </source>
</evidence>
<dbReference type="InterPro" id="IPR013761">
    <property type="entry name" value="SAM/pointed_sf"/>
</dbReference>
<feature type="region of interest" description="Disordered" evidence="4">
    <location>
        <begin position="626"/>
        <end position="658"/>
    </location>
</feature>
<feature type="compositionally biased region" description="Basic and acidic residues" evidence="4">
    <location>
        <begin position="627"/>
        <end position="658"/>
    </location>
</feature>
<feature type="region of interest" description="Disordered" evidence="4">
    <location>
        <begin position="727"/>
        <end position="772"/>
    </location>
</feature>
<name>A0ABM0MY23_SACKO</name>
<evidence type="ECO:0000313" key="7">
    <source>
        <dbReference type="RefSeq" id="XP_006824914.1"/>
    </source>
</evidence>
<dbReference type="InterPro" id="IPR047554">
    <property type="entry name" value="BICC1_KH-I_rpt2"/>
</dbReference>
<reference evidence="7" key="1">
    <citation type="submission" date="2025-08" db="UniProtKB">
        <authorList>
            <consortium name="RefSeq"/>
        </authorList>
    </citation>
    <scope>IDENTIFICATION</scope>
    <source>
        <tissue evidence="7">Testes</tissue>
    </source>
</reference>
<dbReference type="SMART" id="SM00322">
    <property type="entry name" value="KH"/>
    <property type="match status" value="2"/>
</dbReference>
<proteinExistence type="inferred from homology"/>
<dbReference type="InterPro" id="IPR004088">
    <property type="entry name" value="KH_dom_type_1"/>
</dbReference>
<dbReference type="SUPFAM" id="SSF47769">
    <property type="entry name" value="SAM/Pointed domain"/>
    <property type="match status" value="1"/>
</dbReference>